<evidence type="ECO:0000313" key="2">
    <source>
        <dbReference type="EMBL" id="TYJ58463.1"/>
    </source>
</evidence>
<feature type="region of interest" description="Disordered" evidence="1">
    <location>
        <begin position="1"/>
        <end position="110"/>
    </location>
</feature>
<reference evidence="2 3" key="1">
    <citation type="submission" date="2017-05" db="EMBL/GenBank/DDBJ databases">
        <title>The Genome Sequence of Tsuchiyaea wingfieldii DSM 27421.</title>
        <authorList>
            <person name="Cuomo C."/>
            <person name="Passer A."/>
            <person name="Billmyre B."/>
            <person name="Heitman J."/>
        </authorList>
    </citation>
    <scope>NUCLEOTIDE SEQUENCE [LARGE SCALE GENOMIC DNA]</scope>
    <source>
        <strain evidence="2 3">DSM 27421</strain>
    </source>
</reference>
<protein>
    <submittedName>
        <fullName evidence="2">Uncharacterized protein</fullName>
    </submittedName>
</protein>
<proteinExistence type="predicted"/>
<dbReference type="AlphaFoldDB" id="A0A5D3B8F3"/>
<feature type="region of interest" description="Disordered" evidence="1">
    <location>
        <begin position="150"/>
        <end position="172"/>
    </location>
</feature>
<evidence type="ECO:0000313" key="3">
    <source>
        <dbReference type="Proteomes" id="UP000322245"/>
    </source>
</evidence>
<keyword evidence="3" id="KW-1185">Reference proteome</keyword>
<feature type="compositionally biased region" description="Polar residues" evidence="1">
    <location>
        <begin position="44"/>
        <end position="69"/>
    </location>
</feature>
<evidence type="ECO:0000256" key="1">
    <source>
        <dbReference type="SAM" id="MobiDB-lite"/>
    </source>
</evidence>
<sequence>MICDPQSRNPPSHFTMTQQQHQGLFASQPQAQGQFPHLARPLFASTNSTPSPSAFSKPLQTHQHQAYTTSSSPAFAPRPQPQPQSASSSRLRPKALKKSSSSTGKHRNVQMSLEVKVEKAKGFQAFFVPLCKGGVPPAPPCSPVLGHRETQRGVSEETESAGSPDYFGAWTRDGGKEREEWVEDVEGMDVDRY</sequence>
<comment type="caution">
    <text evidence="2">The sequence shown here is derived from an EMBL/GenBank/DDBJ whole genome shotgun (WGS) entry which is preliminary data.</text>
</comment>
<accession>A0A5D3B8F3</accession>
<feature type="compositionally biased region" description="Polar residues" evidence="1">
    <location>
        <begin position="1"/>
        <end position="33"/>
    </location>
</feature>
<dbReference type="EMBL" id="NIDF01000004">
    <property type="protein sequence ID" value="TYJ58463.1"/>
    <property type="molecule type" value="Genomic_DNA"/>
</dbReference>
<organism evidence="2 3">
    <name type="scientific">Cryptococcus floricola</name>
    <dbReference type="NCBI Taxonomy" id="2591691"/>
    <lineage>
        <taxon>Eukaryota</taxon>
        <taxon>Fungi</taxon>
        <taxon>Dikarya</taxon>
        <taxon>Basidiomycota</taxon>
        <taxon>Agaricomycotina</taxon>
        <taxon>Tremellomycetes</taxon>
        <taxon>Tremellales</taxon>
        <taxon>Cryptococcaceae</taxon>
        <taxon>Cryptococcus</taxon>
    </lineage>
</organism>
<dbReference type="Proteomes" id="UP000322245">
    <property type="component" value="Unassembled WGS sequence"/>
</dbReference>
<gene>
    <name evidence="2" type="ORF">B9479_000670</name>
</gene>
<name>A0A5D3B8F3_9TREE</name>